<name>A0A016TQN1_9BILA</name>
<dbReference type="AlphaFoldDB" id="A0A016TQN1"/>
<comment type="caution">
    <text evidence="1">The sequence shown here is derived from an EMBL/GenBank/DDBJ whole genome shotgun (WGS) entry which is preliminary data.</text>
</comment>
<protein>
    <submittedName>
        <fullName evidence="1">Uncharacterized protein</fullName>
    </submittedName>
</protein>
<accession>A0A016TQN1</accession>
<reference evidence="2" key="1">
    <citation type="journal article" date="2015" name="Nat. Genet.">
        <title>The genome and transcriptome of the zoonotic hookworm Ancylostoma ceylanicum identify infection-specific gene families.</title>
        <authorList>
            <person name="Schwarz E.M."/>
            <person name="Hu Y."/>
            <person name="Antoshechkin I."/>
            <person name="Miller M.M."/>
            <person name="Sternberg P.W."/>
            <person name="Aroian R.V."/>
        </authorList>
    </citation>
    <scope>NUCLEOTIDE SEQUENCE</scope>
    <source>
        <strain evidence="2">HY135</strain>
    </source>
</reference>
<evidence type="ECO:0000313" key="2">
    <source>
        <dbReference type="Proteomes" id="UP000024635"/>
    </source>
</evidence>
<organism evidence="1 2">
    <name type="scientific">Ancylostoma ceylanicum</name>
    <dbReference type="NCBI Taxonomy" id="53326"/>
    <lineage>
        <taxon>Eukaryota</taxon>
        <taxon>Metazoa</taxon>
        <taxon>Ecdysozoa</taxon>
        <taxon>Nematoda</taxon>
        <taxon>Chromadorea</taxon>
        <taxon>Rhabditida</taxon>
        <taxon>Rhabditina</taxon>
        <taxon>Rhabditomorpha</taxon>
        <taxon>Strongyloidea</taxon>
        <taxon>Ancylostomatidae</taxon>
        <taxon>Ancylostomatinae</taxon>
        <taxon>Ancylostoma</taxon>
    </lineage>
</organism>
<dbReference type="EMBL" id="JARK01001418">
    <property type="protein sequence ID" value="EYC05354.1"/>
    <property type="molecule type" value="Genomic_DNA"/>
</dbReference>
<dbReference type="Proteomes" id="UP000024635">
    <property type="component" value="Unassembled WGS sequence"/>
</dbReference>
<evidence type="ECO:0000313" key="1">
    <source>
        <dbReference type="EMBL" id="EYC05354.1"/>
    </source>
</evidence>
<proteinExistence type="predicted"/>
<keyword evidence="2" id="KW-1185">Reference proteome</keyword>
<sequence length="66" mass="7390">MLPSAQKWGNKVILGADHDDTKGKILYDMTSLSYQNPINVSELGDHHSSSAPCHRRCYAKTHSQHI</sequence>
<gene>
    <name evidence="1" type="primary">Acey_s0082.g1536</name>
    <name evidence="1" type="ORF">Y032_0082g1536</name>
</gene>